<dbReference type="HOGENOM" id="CLU_2185018_0_0_1"/>
<gene>
    <name evidence="1" type="ORF">PISMIDRAFT_681046</name>
</gene>
<protein>
    <submittedName>
        <fullName evidence="1">Uncharacterized protein</fullName>
    </submittedName>
</protein>
<proteinExistence type="predicted"/>
<name>A0A0C9Z6R6_9AGAM</name>
<organism evidence="1 2">
    <name type="scientific">Pisolithus microcarpus 441</name>
    <dbReference type="NCBI Taxonomy" id="765257"/>
    <lineage>
        <taxon>Eukaryota</taxon>
        <taxon>Fungi</taxon>
        <taxon>Dikarya</taxon>
        <taxon>Basidiomycota</taxon>
        <taxon>Agaricomycotina</taxon>
        <taxon>Agaricomycetes</taxon>
        <taxon>Agaricomycetidae</taxon>
        <taxon>Boletales</taxon>
        <taxon>Sclerodermatineae</taxon>
        <taxon>Pisolithaceae</taxon>
        <taxon>Pisolithus</taxon>
    </lineage>
</organism>
<dbReference type="AlphaFoldDB" id="A0A0C9Z6R6"/>
<accession>A0A0C9Z6R6</accession>
<reference evidence="1 2" key="1">
    <citation type="submission" date="2014-04" db="EMBL/GenBank/DDBJ databases">
        <authorList>
            <consortium name="DOE Joint Genome Institute"/>
            <person name="Kuo A."/>
            <person name="Kohler A."/>
            <person name="Costa M.D."/>
            <person name="Nagy L.G."/>
            <person name="Floudas D."/>
            <person name="Copeland A."/>
            <person name="Barry K.W."/>
            <person name="Cichocki N."/>
            <person name="Veneault-Fourrey C."/>
            <person name="LaButti K."/>
            <person name="Lindquist E.A."/>
            <person name="Lipzen A."/>
            <person name="Lundell T."/>
            <person name="Morin E."/>
            <person name="Murat C."/>
            <person name="Sun H."/>
            <person name="Tunlid A."/>
            <person name="Henrissat B."/>
            <person name="Grigoriev I.V."/>
            <person name="Hibbett D.S."/>
            <person name="Martin F."/>
            <person name="Nordberg H.P."/>
            <person name="Cantor M.N."/>
            <person name="Hua S.X."/>
        </authorList>
    </citation>
    <scope>NUCLEOTIDE SEQUENCE [LARGE SCALE GENOMIC DNA]</scope>
    <source>
        <strain evidence="1 2">441</strain>
    </source>
</reference>
<sequence>MGSRQDTFDFPRGSRPWGSIDLSSSSILSLSTLCCITPTSCLFVQMQIKYLTWFHILGALPRLLCRFYSAATCFRYGAQGTSDSARAATIRDYAPMRHDLQMPALAQSS</sequence>
<evidence type="ECO:0000313" key="2">
    <source>
        <dbReference type="Proteomes" id="UP000054018"/>
    </source>
</evidence>
<dbReference type="Proteomes" id="UP000054018">
    <property type="component" value="Unassembled WGS sequence"/>
</dbReference>
<keyword evidence="2" id="KW-1185">Reference proteome</keyword>
<reference evidence="2" key="2">
    <citation type="submission" date="2015-01" db="EMBL/GenBank/DDBJ databases">
        <title>Evolutionary Origins and Diversification of the Mycorrhizal Mutualists.</title>
        <authorList>
            <consortium name="DOE Joint Genome Institute"/>
            <consortium name="Mycorrhizal Genomics Consortium"/>
            <person name="Kohler A."/>
            <person name="Kuo A."/>
            <person name="Nagy L.G."/>
            <person name="Floudas D."/>
            <person name="Copeland A."/>
            <person name="Barry K.W."/>
            <person name="Cichocki N."/>
            <person name="Veneault-Fourrey C."/>
            <person name="LaButti K."/>
            <person name="Lindquist E.A."/>
            <person name="Lipzen A."/>
            <person name="Lundell T."/>
            <person name="Morin E."/>
            <person name="Murat C."/>
            <person name="Riley R."/>
            <person name="Ohm R."/>
            <person name="Sun H."/>
            <person name="Tunlid A."/>
            <person name="Henrissat B."/>
            <person name="Grigoriev I.V."/>
            <person name="Hibbett D.S."/>
            <person name="Martin F."/>
        </authorList>
    </citation>
    <scope>NUCLEOTIDE SEQUENCE [LARGE SCALE GENOMIC DNA]</scope>
    <source>
        <strain evidence="2">441</strain>
    </source>
</reference>
<evidence type="ECO:0000313" key="1">
    <source>
        <dbReference type="EMBL" id="KIK21769.1"/>
    </source>
</evidence>
<dbReference type="EMBL" id="KN833747">
    <property type="protein sequence ID" value="KIK21769.1"/>
    <property type="molecule type" value="Genomic_DNA"/>
</dbReference>